<dbReference type="Gene3D" id="1.10.510.10">
    <property type="entry name" value="Transferase(Phosphotransferase) domain 1"/>
    <property type="match status" value="1"/>
</dbReference>
<dbReference type="SUPFAM" id="SSF48452">
    <property type="entry name" value="TPR-like"/>
    <property type="match status" value="1"/>
</dbReference>
<dbReference type="CDD" id="cd14014">
    <property type="entry name" value="STKc_PknB_like"/>
    <property type="match status" value="1"/>
</dbReference>
<evidence type="ECO:0000313" key="7">
    <source>
        <dbReference type="EMBL" id="TMQ64519.1"/>
    </source>
</evidence>
<dbReference type="InterPro" id="IPR011990">
    <property type="entry name" value="TPR-like_helical_dom_sf"/>
</dbReference>
<keyword evidence="1" id="KW-0808">Transferase</keyword>
<gene>
    <name evidence="7" type="ORF">E6K78_09005</name>
</gene>
<dbReference type="PANTHER" id="PTHR43289:SF6">
    <property type="entry name" value="SERINE_THREONINE-PROTEIN KINASE NEKL-3"/>
    <property type="match status" value="1"/>
</dbReference>
<dbReference type="AlphaFoldDB" id="A0A538TLK4"/>
<dbReference type="PROSITE" id="PS50011">
    <property type="entry name" value="PROTEIN_KINASE_DOM"/>
    <property type="match status" value="1"/>
</dbReference>
<dbReference type="PROSITE" id="PS00108">
    <property type="entry name" value="PROTEIN_KINASE_ST"/>
    <property type="match status" value="1"/>
</dbReference>
<dbReference type="PANTHER" id="PTHR43289">
    <property type="entry name" value="MITOGEN-ACTIVATED PROTEIN KINASE KINASE KINASE 20-RELATED"/>
    <property type="match status" value="1"/>
</dbReference>
<dbReference type="PROSITE" id="PS00107">
    <property type="entry name" value="PROTEIN_KINASE_ATP"/>
    <property type="match status" value="1"/>
</dbReference>
<evidence type="ECO:0000256" key="2">
    <source>
        <dbReference type="ARBA" id="ARBA00022741"/>
    </source>
</evidence>
<evidence type="ECO:0000256" key="1">
    <source>
        <dbReference type="ARBA" id="ARBA00022679"/>
    </source>
</evidence>
<dbReference type="Gene3D" id="1.25.40.10">
    <property type="entry name" value="Tetratricopeptide repeat domain"/>
    <property type="match status" value="1"/>
</dbReference>
<keyword evidence="2 5" id="KW-0547">Nucleotide-binding</keyword>
<evidence type="ECO:0000256" key="3">
    <source>
        <dbReference type="ARBA" id="ARBA00022777"/>
    </source>
</evidence>
<evidence type="ECO:0000256" key="5">
    <source>
        <dbReference type="PROSITE-ProRule" id="PRU10141"/>
    </source>
</evidence>
<dbReference type="EMBL" id="VBOY01000084">
    <property type="protein sequence ID" value="TMQ64519.1"/>
    <property type="molecule type" value="Genomic_DNA"/>
</dbReference>
<dbReference type="SUPFAM" id="SSF56112">
    <property type="entry name" value="Protein kinase-like (PK-like)"/>
    <property type="match status" value="1"/>
</dbReference>
<comment type="caution">
    <text evidence="7">The sequence shown here is derived from an EMBL/GenBank/DDBJ whole genome shotgun (WGS) entry which is preliminary data.</text>
</comment>
<evidence type="ECO:0000256" key="4">
    <source>
        <dbReference type="ARBA" id="ARBA00022840"/>
    </source>
</evidence>
<dbReference type="InterPro" id="IPR000719">
    <property type="entry name" value="Prot_kinase_dom"/>
</dbReference>
<dbReference type="GO" id="GO:0005524">
    <property type="term" value="F:ATP binding"/>
    <property type="evidence" value="ECO:0007669"/>
    <property type="project" value="UniProtKB-UniRule"/>
</dbReference>
<organism evidence="7 8">
    <name type="scientific">Eiseniibacteriota bacterium</name>
    <dbReference type="NCBI Taxonomy" id="2212470"/>
    <lineage>
        <taxon>Bacteria</taxon>
        <taxon>Candidatus Eiseniibacteriota</taxon>
    </lineage>
</organism>
<accession>A0A538TLK4</accession>
<keyword evidence="3" id="KW-0418">Kinase</keyword>
<reference evidence="7 8" key="1">
    <citation type="journal article" date="2019" name="Nat. Microbiol.">
        <title>Mediterranean grassland soil C-N compound turnover is dependent on rainfall and depth, and is mediated by genomically divergent microorganisms.</title>
        <authorList>
            <person name="Diamond S."/>
            <person name="Andeer P.F."/>
            <person name="Li Z."/>
            <person name="Crits-Christoph A."/>
            <person name="Burstein D."/>
            <person name="Anantharaman K."/>
            <person name="Lane K.R."/>
            <person name="Thomas B.C."/>
            <person name="Pan C."/>
            <person name="Northen T.R."/>
            <person name="Banfield J.F."/>
        </authorList>
    </citation>
    <scope>NUCLEOTIDE SEQUENCE [LARGE SCALE GENOMIC DNA]</scope>
    <source>
        <strain evidence="7">WS_8</strain>
    </source>
</reference>
<proteinExistence type="predicted"/>
<protein>
    <recommendedName>
        <fullName evidence="6">Protein kinase domain-containing protein</fullName>
    </recommendedName>
</protein>
<dbReference type="GO" id="GO:0004674">
    <property type="term" value="F:protein serine/threonine kinase activity"/>
    <property type="evidence" value="ECO:0007669"/>
    <property type="project" value="TreeGrafter"/>
</dbReference>
<name>A0A538TLK4_UNCEI</name>
<dbReference type="InterPro" id="IPR017441">
    <property type="entry name" value="Protein_kinase_ATP_BS"/>
</dbReference>
<dbReference type="SMART" id="SM00220">
    <property type="entry name" value="S_TKc"/>
    <property type="match status" value="1"/>
</dbReference>
<dbReference type="InterPro" id="IPR008271">
    <property type="entry name" value="Ser/Thr_kinase_AS"/>
</dbReference>
<keyword evidence="4 5" id="KW-0067">ATP-binding</keyword>
<dbReference type="Pfam" id="PF00069">
    <property type="entry name" value="Pkinase"/>
    <property type="match status" value="1"/>
</dbReference>
<dbReference type="InterPro" id="IPR011009">
    <property type="entry name" value="Kinase-like_dom_sf"/>
</dbReference>
<dbReference type="Gene3D" id="3.30.200.20">
    <property type="entry name" value="Phosphorylase Kinase, domain 1"/>
    <property type="match status" value="1"/>
</dbReference>
<evidence type="ECO:0000259" key="6">
    <source>
        <dbReference type="PROSITE" id="PS50011"/>
    </source>
</evidence>
<dbReference type="Proteomes" id="UP000316609">
    <property type="component" value="Unassembled WGS sequence"/>
</dbReference>
<feature type="binding site" evidence="5">
    <location>
        <position position="83"/>
    </location>
    <ligand>
        <name>ATP</name>
        <dbReference type="ChEBI" id="CHEBI:30616"/>
    </ligand>
</feature>
<sequence length="798" mass="86369">MYDRSPMTEHLTEKIRGRLRALAKWLSRAAPAPHPPALATTSVREGPPARIGHYAITGKLGQGGMGIVYSARDERLGRAVAVKMMSLPGDEASRKRFWREARAAASVNHPNVCQLYEIGEERGELFIAMELLEGEALAERLRRGPLNVAETLPIGLGILAALSALHARGIVHRDLKPSNVFLAPHGVKLLDFGLARTSDPELAPTIGTGDLTLSGMVIGTPRYMAPEQVTGEAMDGRSDLFATGAILFEMLAGRPAFGGRNAAEIMHATLHEQPPALVGTPAVAAVDRVIRRALAKRPAERPLSADAMANELRAIRGASADDTPALARALTRLVVLPFRILRSDPDTDFLAFSLPDAIATSLTRFGSLIVRSSATAARFGSEAPNLKALAIEADVDRVVMGTLLRSGDQLRATAQLVEAPGGTLLTSHEVTSSLGDLFRLQDDISRRVVEALALPLGGTGPTPTPDAPHDPHAYQLYLEANALARTYEGLLQARELYQRYLELDAAFAPAWAQLGRCHRVIGKYIDGSGGSAAPAEHAFRRALELSPRLTVAHKFYANLEADTGQARTALVRLLGEADRHGNDPELFAGLVHACRYCGLYEQSVAAHHEARRLDPNIPTSVEQTLLMTGDLERLLAVERPLAVPGGDQVIRVIGLGLAGRRDQARQALLDVREATRIAAFRSWTDFLLAWLERRPADMLVSRSALGALEIMDDPEAIFQEGWLFCDVGEHERALDLLRRAVAKGYFVASTLSESRHFDPLRTHAAFQQLLAESIAGREQALAAFRGSGGERILGYAPN</sequence>
<feature type="domain" description="Protein kinase" evidence="6">
    <location>
        <begin position="54"/>
        <end position="313"/>
    </location>
</feature>
<evidence type="ECO:0000313" key="8">
    <source>
        <dbReference type="Proteomes" id="UP000316609"/>
    </source>
</evidence>